<accession>A0A640T8W7</accession>
<protein>
    <submittedName>
        <fullName evidence="2">Uncharacterized protein</fullName>
    </submittedName>
</protein>
<feature type="compositionally biased region" description="Low complexity" evidence="1">
    <location>
        <begin position="45"/>
        <end position="55"/>
    </location>
</feature>
<reference evidence="2 3" key="1">
    <citation type="submission" date="2019-12" db="EMBL/GenBank/DDBJ databases">
        <title>Whole genome shotgun sequence of Streptomyces hygroscopicus subsp. glebosus NBRC 13786.</title>
        <authorList>
            <person name="Ichikawa N."/>
            <person name="Kimura A."/>
            <person name="Kitahashi Y."/>
            <person name="Komaki H."/>
            <person name="Tamura T."/>
        </authorList>
    </citation>
    <scope>NUCLEOTIDE SEQUENCE [LARGE SCALE GENOMIC DNA]</scope>
    <source>
        <strain evidence="2 3">NBRC 13786</strain>
    </source>
</reference>
<name>A0A640T8W7_9ACTN</name>
<organism evidence="2 3">
    <name type="scientific">Streptomyces glebosus</name>
    <dbReference type="NCBI Taxonomy" id="249580"/>
    <lineage>
        <taxon>Bacteria</taxon>
        <taxon>Bacillati</taxon>
        <taxon>Actinomycetota</taxon>
        <taxon>Actinomycetes</taxon>
        <taxon>Kitasatosporales</taxon>
        <taxon>Streptomycetaceae</taxon>
        <taxon>Streptomyces</taxon>
    </lineage>
</organism>
<proteinExistence type="predicted"/>
<feature type="region of interest" description="Disordered" evidence="1">
    <location>
        <begin position="17"/>
        <end position="87"/>
    </location>
</feature>
<keyword evidence="3" id="KW-1185">Reference proteome</keyword>
<comment type="caution">
    <text evidence="2">The sequence shown here is derived from an EMBL/GenBank/DDBJ whole genome shotgun (WGS) entry which is preliminary data.</text>
</comment>
<evidence type="ECO:0000256" key="1">
    <source>
        <dbReference type="SAM" id="MobiDB-lite"/>
    </source>
</evidence>
<dbReference type="Proteomes" id="UP000430079">
    <property type="component" value="Unassembled WGS sequence"/>
</dbReference>
<evidence type="ECO:0000313" key="3">
    <source>
        <dbReference type="Proteomes" id="UP000430079"/>
    </source>
</evidence>
<dbReference type="RefSeq" id="WP_190141453.1">
    <property type="nucleotide sequence ID" value="NZ_BLIO01000001.1"/>
</dbReference>
<dbReference type="EMBL" id="BLIO01000001">
    <property type="protein sequence ID" value="GFE18726.1"/>
    <property type="molecule type" value="Genomic_DNA"/>
</dbReference>
<gene>
    <name evidence="2" type="ORF">Sgleb_67730</name>
</gene>
<dbReference type="AlphaFoldDB" id="A0A640T8W7"/>
<feature type="compositionally biased region" description="Basic and acidic residues" evidence="1">
    <location>
        <begin position="77"/>
        <end position="87"/>
    </location>
</feature>
<evidence type="ECO:0000313" key="2">
    <source>
        <dbReference type="EMBL" id="GFE18726.1"/>
    </source>
</evidence>
<sequence length="212" mass="22380">MRGWRRYAVAVAAGEGHTPVSAGEGHTPVATGEGHTPVAAGEGHTPLAPGTGAPPTDGPEPRDETGTQPISDDDADAERLRREAREKGDHGALLLTAAVTGRVALICHREAWDFLAACASENEHFCKTTEVCDEGEGRIRAVLSGRSVIGLLIALRNTHSASSMDGTWALASAFYQRLAEDLTTTSRHGTHPLTVIFDDGIHDQARVTETSA</sequence>